<gene>
    <name evidence="11" type="ORF">D915_000560</name>
</gene>
<evidence type="ECO:0000256" key="7">
    <source>
        <dbReference type="PIRSR" id="PIRSR000106-3"/>
    </source>
</evidence>
<evidence type="ECO:0000256" key="6">
    <source>
        <dbReference type="PIRSR" id="PIRSR000106-2"/>
    </source>
</evidence>
<dbReference type="Gene3D" id="3.40.50.10380">
    <property type="entry name" value="Malic enzyme, N-terminal domain"/>
    <property type="match status" value="1"/>
</dbReference>
<feature type="binding site" evidence="7">
    <location>
        <position position="266"/>
    </location>
    <ligand>
        <name>a divalent metal cation</name>
        <dbReference type="ChEBI" id="CHEBI:60240"/>
    </ligand>
</feature>
<comment type="cofactor">
    <cofactor evidence="1">
        <name>Mn(2+)</name>
        <dbReference type="ChEBI" id="CHEBI:29035"/>
    </cofactor>
</comment>
<dbReference type="SUPFAM" id="SSF51735">
    <property type="entry name" value="NAD(P)-binding Rossmann-fold domains"/>
    <property type="match status" value="1"/>
</dbReference>
<dbReference type="NCBIfam" id="NF010052">
    <property type="entry name" value="PRK13529.1"/>
    <property type="match status" value="1"/>
</dbReference>
<keyword evidence="12" id="KW-1185">Reference proteome</keyword>
<feature type="binding site" evidence="7">
    <location>
        <position position="289"/>
    </location>
    <ligand>
        <name>a divalent metal cation</name>
        <dbReference type="ChEBI" id="CHEBI:60240"/>
    </ligand>
</feature>
<evidence type="ECO:0000256" key="2">
    <source>
        <dbReference type="ARBA" id="ARBA00008785"/>
    </source>
</evidence>
<dbReference type="AlphaFoldDB" id="A0A4E0RY33"/>
<comment type="cofactor">
    <cofactor evidence="7">
        <name>Mg(2+)</name>
        <dbReference type="ChEBI" id="CHEBI:18420"/>
    </cofactor>
    <cofactor evidence="7">
        <name>Mn(2+)</name>
        <dbReference type="ChEBI" id="CHEBI:29035"/>
    </cofactor>
    <text evidence="7">Divalent metal cations. Prefers magnesium or manganese.</text>
</comment>
<feature type="binding site" evidence="7">
    <location>
        <position position="265"/>
    </location>
    <ligand>
        <name>a divalent metal cation</name>
        <dbReference type="ChEBI" id="CHEBI:60240"/>
    </ligand>
</feature>
<keyword evidence="4 8" id="KW-0560">Oxidoreductase</keyword>
<dbReference type="SUPFAM" id="SSF53223">
    <property type="entry name" value="Aminoacid dehydrogenase-like, N-terminal domain"/>
    <property type="match status" value="1"/>
</dbReference>
<dbReference type="InterPro" id="IPR037062">
    <property type="entry name" value="Malic_N_dom_sf"/>
</dbReference>
<evidence type="ECO:0000256" key="3">
    <source>
        <dbReference type="ARBA" id="ARBA00022723"/>
    </source>
</evidence>
<dbReference type="PRINTS" id="PR00072">
    <property type="entry name" value="MALOXRDTASE"/>
</dbReference>
<dbReference type="GO" id="GO:0005739">
    <property type="term" value="C:mitochondrion"/>
    <property type="evidence" value="ECO:0007669"/>
    <property type="project" value="TreeGrafter"/>
</dbReference>
<dbReference type="FunFam" id="3.40.50.10380:FF:000004">
    <property type="entry name" value="Malic enzyme"/>
    <property type="match status" value="1"/>
</dbReference>
<dbReference type="Proteomes" id="UP000230066">
    <property type="component" value="Unassembled WGS sequence"/>
</dbReference>
<dbReference type="PANTHER" id="PTHR23406">
    <property type="entry name" value="MALIC ENZYME-RELATED"/>
    <property type="match status" value="1"/>
</dbReference>
<reference evidence="11" key="1">
    <citation type="submission" date="2019-03" db="EMBL/GenBank/DDBJ databases">
        <title>Improved annotation for the trematode Fasciola hepatica.</title>
        <authorList>
            <person name="Choi Y.-J."/>
            <person name="Martin J."/>
            <person name="Mitreva M."/>
        </authorList>
    </citation>
    <scope>NUCLEOTIDE SEQUENCE [LARGE SCALE GENOMIC DNA]</scope>
</reference>
<dbReference type="InterPro" id="IPR012301">
    <property type="entry name" value="Malic_N_dom"/>
</dbReference>
<dbReference type="CDD" id="cd05312">
    <property type="entry name" value="NAD_bind_1_malic_enz"/>
    <property type="match status" value="1"/>
</dbReference>
<evidence type="ECO:0000256" key="4">
    <source>
        <dbReference type="ARBA" id="ARBA00023002"/>
    </source>
</evidence>
<evidence type="ECO:0000313" key="11">
    <source>
        <dbReference type="EMBL" id="THD28568.1"/>
    </source>
</evidence>
<dbReference type="GO" id="GO:0006108">
    <property type="term" value="P:malate metabolic process"/>
    <property type="evidence" value="ECO:0007669"/>
    <property type="project" value="TreeGrafter"/>
</dbReference>
<dbReference type="InterPro" id="IPR001891">
    <property type="entry name" value="Malic_OxRdtase"/>
</dbReference>
<proteinExistence type="inferred from homology"/>
<dbReference type="GO" id="GO:0046872">
    <property type="term" value="F:metal ion binding"/>
    <property type="evidence" value="ECO:0007669"/>
    <property type="project" value="UniProtKB-KW"/>
</dbReference>
<dbReference type="Pfam" id="PF00390">
    <property type="entry name" value="malic"/>
    <property type="match status" value="1"/>
</dbReference>
<dbReference type="InterPro" id="IPR046346">
    <property type="entry name" value="Aminoacid_DH-like_N_sf"/>
</dbReference>
<dbReference type="PIRSF" id="PIRSF000106">
    <property type="entry name" value="ME"/>
    <property type="match status" value="1"/>
</dbReference>
<sequence>MKRQLLYQIGKLAKQTSIRWMSSDVLVKEIPKVHGIDVMRDPSTNKGTAFSLRERQLLGIHGLLPPAVLTMEQQIEKMMDNLVKLSGDLERYSFLTALQDRNERLFYKLIIENVEYCMPLIYTPTVGLACQLYGIVLRRPRGLYITIHDRHHIMSILQNWPENDVRAIVVTDGERILGLGDLGAYGMGIPIGKLSLYTALAGVHPKHCLPILLDVGTNNMALLNEPIYTGIRHKRIQDERYDELIENFMHAVVKKYGRDCLVQFEDFGNHNAFRLWHRYRDDYCTFNDDIQGTAAVAVAGLLAAGRLTERTLEDNVFLFVGAGEAATGIAELLKTSLECLGLSEEEALKRIYMFDKDGLLVENRPEENLTEHNKKFAHKNMEPMRDLAEIVKKHKATAIIGASGQSGLFSRAVLEQMAKNCARPIIFALSNPTSKSECTAEEAYTVTEGRCVFASGSPFAPVTVDVGGVKKTFQPGQCNNSYIFPGIGLAITACRIRPVQNQLFVYAAQCLSEQVSEADLQAGRVFPPLNTIRQVSLKIAEHVAEHAYEANLCKFQPKPKDLTWHLMHNMYNPDYFQSLPDTYEWPPEAHGATS</sequence>
<dbReference type="Gene3D" id="3.40.50.720">
    <property type="entry name" value="NAD(P)-binding Rossmann-like Domain"/>
    <property type="match status" value="1"/>
</dbReference>
<dbReference type="GO" id="GO:0051287">
    <property type="term" value="F:NAD binding"/>
    <property type="evidence" value="ECO:0007669"/>
    <property type="project" value="InterPro"/>
</dbReference>
<name>A0A4E0RY33_FASHE</name>
<dbReference type="PROSITE" id="PS00331">
    <property type="entry name" value="MALIC_ENZYMES"/>
    <property type="match status" value="1"/>
</dbReference>
<dbReference type="GO" id="GO:0004473">
    <property type="term" value="F:malate dehydrogenase (decarboxylating) (NADP+) activity"/>
    <property type="evidence" value="ECO:0007669"/>
    <property type="project" value="TreeGrafter"/>
</dbReference>
<accession>A0A4E0RY33</accession>
<dbReference type="InterPro" id="IPR012302">
    <property type="entry name" value="Malic_NAD-bd"/>
</dbReference>
<dbReference type="EMBL" id="JXXN02000119">
    <property type="protein sequence ID" value="THD28568.1"/>
    <property type="molecule type" value="Genomic_DNA"/>
</dbReference>
<feature type="domain" description="Malic enzyme NAD-binding" evidence="9">
    <location>
        <begin position="290"/>
        <end position="548"/>
    </location>
</feature>
<feature type="binding site" evidence="6">
    <location>
        <position position="431"/>
    </location>
    <ligand>
        <name>(S)-malate</name>
        <dbReference type="ChEBI" id="CHEBI:15589"/>
    </ligand>
</feature>
<comment type="caution">
    <text evidence="11">The sequence shown here is derived from an EMBL/GenBank/DDBJ whole genome shotgun (WGS) entry which is preliminary data.</text>
</comment>
<evidence type="ECO:0000256" key="8">
    <source>
        <dbReference type="RuleBase" id="RU003426"/>
    </source>
</evidence>
<feature type="binding site" evidence="6">
    <location>
        <position position="479"/>
    </location>
    <ligand>
        <name>(S)-malate</name>
        <dbReference type="ChEBI" id="CHEBI:15589"/>
    </ligand>
</feature>
<dbReference type="PANTHER" id="PTHR23406:SF90">
    <property type="entry name" value="MALIC ENZYME-RELATED"/>
    <property type="match status" value="1"/>
</dbReference>
<keyword evidence="3 7" id="KW-0479">Metal-binding</keyword>
<dbReference type="InterPro" id="IPR036291">
    <property type="entry name" value="NAD(P)-bd_dom_sf"/>
</dbReference>
<feature type="domain" description="Malic enzyme N-terminal" evidence="10">
    <location>
        <begin position="99"/>
        <end position="280"/>
    </location>
</feature>
<dbReference type="SMART" id="SM01274">
    <property type="entry name" value="malic"/>
    <property type="match status" value="1"/>
</dbReference>
<comment type="similarity">
    <text evidence="2 8">Belongs to the malic enzymes family.</text>
</comment>
<protein>
    <recommendedName>
        <fullName evidence="8">Malic enzyme</fullName>
    </recommendedName>
</protein>
<evidence type="ECO:0000256" key="1">
    <source>
        <dbReference type="ARBA" id="ARBA00001936"/>
    </source>
</evidence>
<dbReference type="FunFam" id="3.40.50.720:FF:000060">
    <property type="entry name" value="Malic enzyme"/>
    <property type="match status" value="1"/>
</dbReference>
<evidence type="ECO:0000259" key="9">
    <source>
        <dbReference type="SMART" id="SM00919"/>
    </source>
</evidence>
<feature type="active site" description="Proton acceptor" evidence="5">
    <location>
        <position position="193"/>
    </location>
</feature>
<dbReference type="SMART" id="SM00919">
    <property type="entry name" value="Malic_M"/>
    <property type="match status" value="1"/>
</dbReference>
<evidence type="ECO:0000259" key="10">
    <source>
        <dbReference type="SMART" id="SM01274"/>
    </source>
</evidence>
<dbReference type="Pfam" id="PF03949">
    <property type="entry name" value="Malic_M"/>
    <property type="match status" value="1"/>
</dbReference>
<feature type="active site" description="Proton donor" evidence="5">
    <location>
        <position position="122"/>
    </location>
</feature>
<feature type="binding site" evidence="6">
    <location>
        <position position="175"/>
    </location>
    <ligand>
        <name>(S)-malate</name>
        <dbReference type="ChEBI" id="CHEBI:15589"/>
    </ligand>
</feature>
<evidence type="ECO:0000313" key="12">
    <source>
        <dbReference type="Proteomes" id="UP000230066"/>
    </source>
</evidence>
<organism evidence="11 12">
    <name type="scientific">Fasciola hepatica</name>
    <name type="common">Liver fluke</name>
    <dbReference type="NCBI Taxonomy" id="6192"/>
    <lineage>
        <taxon>Eukaryota</taxon>
        <taxon>Metazoa</taxon>
        <taxon>Spiralia</taxon>
        <taxon>Lophotrochozoa</taxon>
        <taxon>Platyhelminthes</taxon>
        <taxon>Trematoda</taxon>
        <taxon>Digenea</taxon>
        <taxon>Plagiorchiida</taxon>
        <taxon>Echinostomata</taxon>
        <taxon>Echinostomatoidea</taxon>
        <taxon>Fasciolidae</taxon>
        <taxon>Fasciola</taxon>
    </lineage>
</organism>
<evidence type="ECO:0000256" key="5">
    <source>
        <dbReference type="PIRSR" id="PIRSR000106-1"/>
    </source>
</evidence>
<dbReference type="InterPro" id="IPR015884">
    <property type="entry name" value="Malic_enzyme_CS"/>
</dbReference>